<feature type="region of interest" description="Disordered" evidence="1">
    <location>
        <begin position="65"/>
        <end position="96"/>
    </location>
</feature>
<evidence type="ECO:0000256" key="1">
    <source>
        <dbReference type="SAM" id="MobiDB-lite"/>
    </source>
</evidence>
<accession>A0A9Q3CJM4</accession>
<protein>
    <submittedName>
        <fullName evidence="2">Uncharacterized protein</fullName>
    </submittedName>
</protein>
<dbReference type="AlphaFoldDB" id="A0A9Q3CJM4"/>
<sequence length="96" mass="10933">MEDITTRTKIGPNSQWKTRPVGNQFHNPNKQQDKDPLRCNKCGSTSRLANTYLKKTRINGIEIEKAEDTKEKNDVSLQKSDSEPSGKEELPDTFII</sequence>
<feature type="compositionally biased region" description="Polar residues" evidence="1">
    <location>
        <begin position="7"/>
        <end position="17"/>
    </location>
</feature>
<name>A0A9Q3CJM4_9BASI</name>
<organism evidence="2 3">
    <name type="scientific">Austropuccinia psidii MF-1</name>
    <dbReference type="NCBI Taxonomy" id="1389203"/>
    <lineage>
        <taxon>Eukaryota</taxon>
        <taxon>Fungi</taxon>
        <taxon>Dikarya</taxon>
        <taxon>Basidiomycota</taxon>
        <taxon>Pucciniomycotina</taxon>
        <taxon>Pucciniomycetes</taxon>
        <taxon>Pucciniales</taxon>
        <taxon>Sphaerophragmiaceae</taxon>
        <taxon>Austropuccinia</taxon>
    </lineage>
</organism>
<evidence type="ECO:0000313" key="2">
    <source>
        <dbReference type="EMBL" id="MBW0483782.1"/>
    </source>
</evidence>
<feature type="region of interest" description="Disordered" evidence="1">
    <location>
        <begin position="1"/>
        <end position="40"/>
    </location>
</feature>
<dbReference type="EMBL" id="AVOT02007384">
    <property type="protein sequence ID" value="MBW0483782.1"/>
    <property type="molecule type" value="Genomic_DNA"/>
</dbReference>
<feature type="compositionally biased region" description="Basic and acidic residues" evidence="1">
    <location>
        <begin position="65"/>
        <end position="90"/>
    </location>
</feature>
<comment type="caution">
    <text evidence="2">The sequence shown here is derived from an EMBL/GenBank/DDBJ whole genome shotgun (WGS) entry which is preliminary data.</text>
</comment>
<dbReference type="Proteomes" id="UP000765509">
    <property type="component" value="Unassembled WGS sequence"/>
</dbReference>
<keyword evidence="3" id="KW-1185">Reference proteome</keyword>
<proteinExistence type="predicted"/>
<gene>
    <name evidence="2" type="ORF">O181_023497</name>
</gene>
<reference evidence="2" key="1">
    <citation type="submission" date="2021-03" db="EMBL/GenBank/DDBJ databases">
        <title>Draft genome sequence of rust myrtle Austropuccinia psidii MF-1, a brazilian biotype.</title>
        <authorList>
            <person name="Quecine M.C."/>
            <person name="Pachon D.M.R."/>
            <person name="Bonatelli M.L."/>
            <person name="Correr F.H."/>
            <person name="Franceschini L.M."/>
            <person name="Leite T.F."/>
            <person name="Margarido G.R.A."/>
            <person name="Almeida C.A."/>
            <person name="Ferrarezi J.A."/>
            <person name="Labate C.A."/>
        </authorList>
    </citation>
    <scope>NUCLEOTIDE SEQUENCE</scope>
    <source>
        <strain evidence="2">MF-1</strain>
    </source>
</reference>
<evidence type="ECO:0000313" key="3">
    <source>
        <dbReference type="Proteomes" id="UP000765509"/>
    </source>
</evidence>